<dbReference type="Proteomes" id="UP000541558">
    <property type="component" value="Unassembled WGS sequence"/>
</dbReference>
<proteinExistence type="predicted"/>
<protein>
    <submittedName>
        <fullName evidence="2">Uncharacterized protein</fullName>
    </submittedName>
</protein>
<dbReference type="InterPro" id="IPR008972">
    <property type="entry name" value="Cupredoxin"/>
</dbReference>
<gene>
    <name evidence="2" type="ORF">D9611_004981</name>
</gene>
<keyword evidence="3" id="KW-1185">Reference proteome</keyword>
<dbReference type="Gene3D" id="2.60.40.420">
    <property type="entry name" value="Cupredoxins - blue copper proteins"/>
    <property type="match status" value="1"/>
</dbReference>
<dbReference type="InterPro" id="IPR052953">
    <property type="entry name" value="Ser-rich/MCO-related"/>
</dbReference>
<dbReference type="OrthoDB" id="1921208at2759"/>
<sequence length="163" mass="17344">MNHTVTQSTFDKPCVPLLDANNKTVADSSFIPVNNFREPVTWNYTVTSTHPTWFHCRQTIWEFQTITPTFSHCQKGGMVFAINPTAEYTFEAFRNRAMSPNDTTSSDVGPTSTSTSPATGNTAAGSGGAVGNGAPSSAASSRTSTVIVMMIVSGAAAGFTIFF</sequence>
<evidence type="ECO:0000313" key="2">
    <source>
        <dbReference type="EMBL" id="KAF5315824.1"/>
    </source>
</evidence>
<dbReference type="PANTHER" id="PTHR34883:SF15">
    <property type="entry name" value="EXTRACELLULAR SERINE-RICH PROTEIN"/>
    <property type="match status" value="1"/>
</dbReference>
<dbReference type="EMBL" id="JAACJK010000220">
    <property type="protein sequence ID" value="KAF5315824.1"/>
    <property type="molecule type" value="Genomic_DNA"/>
</dbReference>
<dbReference type="PANTHER" id="PTHR34883">
    <property type="entry name" value="SERINE-RICH PROTEIN, PUTATIVE-RELATED-RELATED"/>
    <property type="match status" value="1"/>
</dbReference>
<organism evidence="2 3">
    <name type="scientific">Ephemerocybe angulata</name>
    <dbReference type="NCBI Taxonomy" id="980116"/>
    <lineage>
        <taxon>Eukaryota</taxon>
        <taxon>Fungi</taxon>
        <taxon>Dikarya</taxon>
        <taxon>Basidiomycota</taxon>
        <taxon>Agaricomycotina</taxon>
        <taxon>Agaricomycetes</taxon>
        <taxon>Agaricomycetidae</taxon>
        <taxon>Agaricales</taxon>
        <taxon>Agaricineae</taxon>
        <taxon>Psathyrellaceae</taxon>
        <taxon>Ephemerocybe</taxon>
    </lineage>
</organism>
<reference evidence="2 3" key="1">
    <citation type="journal article" date="2020" name="ISME J.">
        <title>Uncovering the hidden diversity of litter-decomposition mechanisms in mushroom-forming fungi.</title>
        <authorList>
            <person name="Floudas D."/>
            <person name="Bentzer J."/>
            <person name="Ahren D."/>
            <person name="Johansson T."/>
            <person name="Persson P."/>
            <person name="Tunlid A."/>
        </authorList>
    </citation>
    <scope>NUCLEOTIDE SEQUENCE [LARGE SCALE GENOMIC DNA]</scope>
    <source>
        <strain evidence="2 3">CBS 175.51</strain>
    </source>
</reference>
<feature type="region of interest" description="Disordered" evidence="1">
    <location>
        <begin position="99"/>
        <end position="136"/>
    </location>
</feature>
<comment type="caution">
    <text evidence="2">The sequence shown here is derived from an EMBL/GenBank/DDBJ whole genome shotgun (WGS) entry which is preliminary data.</text>
</comment>
<accession>A0A8H5EXC6</accession>
<evidence type="ECO:0000313" key="3">
    <source>
        <dbReference type="Proteomes" id="UP000541558"/>
    </source>
</evidence>
<evidence type="ECO:0000256" key="1">
    <source>
        <dbReference type="SAM" id="MobiDB-lite"/>
    </source>
</evidence>
<feature type="compositionally biased region" description="Low complexity" evidence="1">
    <location>
        <begin position="108"/>
        <end position="124"/>
    </location>
</feature>
<dbReference type="AlphaFoldDB" id="A0A8H5EXC6"/>
<name>A0A8H5EXC6_9AGAR</name>